<organism evidence="1 2">
    <name type="scientific">Gulosibacter faecalis</name>
    <dbReference type="NCBI Taxonomy" id="272240"/>
    <lineage>
        <taxon>Bacteria</taxon>
        <taxon>Bacillati</taxon>
        <taxon>Actinomycetota</taxon>
        <taxon>Actinomycetes</taxon>
        <taxon>Micrococcales</taxon>
        <taxon>Microbacteriaceae</taxon>
        <taxon>Gulosibacter</taxon>
    </lineage>
</organism>
<dbReference type="RefSeq" id="WP_019618448.1">
    <property type="nucleotide sequence ID" value="NZ_JBHUNE010000001.1"/>
</dbReference>
<reference evidence="2" key="1">
    <citation type="journal article" date="2019" name="Int. J. Syst. Evol. Microbiol.">
        <title>The Global Catalogue of Microorganisms (GCM) 10K type strain sequencing project: providing services to taxonomists for standard genome sequencing and annotation.</title>
        <authorList>
            <consortium name="The Broad Institute Genomics Platform"/>
            <consortium name="The Broad Institute Genome Sequencing Center for Infectious Disease"/>
            <person name="Wu L."/>
            <person name="Ma J."/>
        </authorList>
    </citation>
    <scope>NUCLEOTIDE SEQUENCE [LARGE SCALE GENOMIC DNA]</scope>
    <source>
        <strain evidence="2">TISTR 1514</strain>
    </source>
</reference>
<sequence>MAWLKKHAAATDEYDITGLIPVPIDAGRLSVERVGGITVLSAENMKLGEIAGSNIDLLPNGTLPVGLRTRRSKWHNISMSNGRIVRIALTAGGRLVAYYAQTGDVLHFTLLFPTPGAMPTTMPGVKL</sequence>
<evidence type="ECO:0000313" key="1">
    <source>
        <dbReference type="EMBL" id="MFD2757115.1"/>
    </source>
</evidence>
<accession>A0ABW5UV54</accession>
<dbReference type="EMBL" id="JBHUNE010000001">
    <property type="protein sequence ID" value="MFD2757115.1"/>
    <property type="molecule type" value="Genomic_DNA"/>
</dbReference>
<proteinExistence type="predicted"/>
<protein>
    <submittedName>
        <fullName evidence="1">Uncharacterized protein</fullName>
    </submittedName>
</protein>
<gene>
    <name evidence="1" type="ORF">ACFSW7_01835</name>
</gene>
<dbReference type="Proteomes" id="UP001597492">
    <property type="component" value="Unassembled WGS sequence"/>
</dbReference>
<keyword evidence="2" id="KW-1185">Reference proteome</keyword>
<name>A0ABW5UV54_9MICO</name>
<evidence type="ECO:0000313" key="2">
    <source>
        <dbReference type="Proteomes" id="UP001597492"/>
    </source>
</evidence>
<comment type="caution">
    <text evidence="1">The sequence shown here is derived from an EMBL/GenBank/DDBJ whole genome shotgun (WGS) entry which is preliminary data.</text>
</comment>